<dbReference type="AlphaFoldDB" id="A0A1N6CRP5"/>
<dbReference type="EMBL" id="FSQX01000001">
    <property type="protein sequence ID" value="SIN66061.1"/>
    <property type="molecule type" value="Genomic_DNA"/>
</dbReference>
<evidence type="ECO:0000256" key="1">
    <source>
        <dbReference type="SAM" id="Coils"/>
    </source>
</evidence>
<accession>A0A1N6CRP5</accession>
<evidence type="ECO:0000313" key="2">
    <source>
        <dbReference type="EMBL" id="SIN66061.1"/>
    </source>
</evidence>
<proteinExistence type="predicted"/>
<protein>
    <submittedName>
        <fullName evidence="2">Uncharacterized protein</fullName>
    </submittedName>
</protein>
<dbReference type="Proteomes" id="UP000185024">
    <property type="component" value="Unassembled WGS sequence"/>
</dbReference>
<evidence type="ECO:0000313" key="3">
    <source>
        <dbReference type="Proteomes" id="UP000185024"/>
    </source>
</evidence>
<feature type="coiled-coil region" evidence="1">
    <location>
        <begin position="68"/>
        <end position="95"/>
    </location>
</feature>
<dbReference type="GeneID" id="97275886"/>
<name>A0A1N6CRP5_9GAMM</name>
<keyword evidence="1" id="KW-0175">Coiled coil</keyword>
<reference evidence="2 3" key="1">
    <citation type="submission" date="2016-11" db="EMBL/GenBank/DDBJ databases">
        <authorList>
            <person name="Jaros S."/>
            <person name="Januszkiewicz K."/>
            <person name="Wedrychowicz H."/>
        </authorList>
    </citation>
    <scope>NUCLEOTIDE SEQUENCE [LARGE SCALE GENOMIC DNA]</scope>
    <source>
        <strain evidence="2 3">ACAM 239</strain>
    </source>
</reference>
<dbReference type="RefSeq" id="WP_074210390.1">
    <property type="nucleotide sequence ID" value="NZ_BJOI01000007.1"/>
</dbReference>
<organism evidence="2 3">
    <name type="scientific">Vreelandella aquamarina</name>
    <dbReference type="NCBI Taxonomy" id="77097"/>
    <lineage>
        <taxon>Bacteria</taxon>
        <taxon>Pseudomonadati</taxon>
        <taxon>Pseudomonadota</taxon>
        <taxon>Gammaproteobacteria</taxon>
        <taxon>Oceanospirillales</taxon>
        <taxon>Halomonadaceae</taxon>
        <taxon>Vreelandella</taxon>
    </lineage>
</organism>
<gene>
    <name evidence="2" type="ORF">SAMN05878438_1899</name>
</gene>
<sequence>MSAQPLVVKQAMQAFRQGNYAAAKVLYQKAAKQYGAHLFKANLYLCDKYAGSGIKQLAAMPESMTGQADQAQRQLQETQQLLEHYYQRCQELEYQRLER</sequence>